<dbReference type="RefSeq" id="XP_026740440.1">
    <property type="nucleotide sequence ID" value="XM_026884639.1"/>
</dbReference>
<evidence type="ECO:0000313" key="3">
    <source>
        <dbReference type="RefSeq" id="XP_026740440.1"/>
    </source>
</evidence>
<proteinExistence type="predicted"/>
<evidence type="ECO:0000256" key="1">
    <source>
        <dbReference type="SAM" id="MobiDB-lite"/>
    </source>
</evidence>
<feature type="region of interest" description="Disordered" evidence="1">
    <location>
        <begin position="1"/>
        <end position="42"/>
    </location>
</feature>
<keyword evidence="2" id="KW-1185">Reference proteome</keyword>
<dbReference type="GeneID" id="113502891"/>
<protein>
    <submittedName>
        <fullName evidence="3">Trichohyalin-like isoform X2</fullName>
    </submittedName>
</protein>
<organism evidence="2 3">
    <name type="scientific">Trichoplusia ni</name>
    <name type="common">Cabbage looper</name>
    <dbReference type="NCBI Taxonomy" id="7111"/>
    <lineage>
        <taxon>Eukaryota</taxon>
        <taxon>Metazoa</taxon>
        <taxon>Ecdysozoa</taxon>
        <taxon>Arthropoda</taxon>
        <taxon>Hexapoda</taxon>
        <taxon>Insecta</taxon>
        <taxon>Pterygota</taxon>
        <taxon>Neoptera</taxon>
        <taxon>Endopterygota</taxon>
        <taxon>Lepidoptera</taxon>
        <taxon>Glossata</taxon>
        <taxon>Ditrysia</taxon>
        <taxon>Noctuoidea</taxon>
        <taxon>Noctuidae</taxon>
        <taxon>Plusiinae</taxon>
        <taxon>Trichoplusia</taxon>
    </lineage>
</organism>
<gene>
    <name evidence="3" type="primary">LOC113502891</name>
</gene>
<dbReference type="AlphaFoldDB" id="A0A7E5WI49"/>
<reference evidence="3" key="1">
    <citation type="submission" date="2025-08" db="UniProtKB">
        <authorList>
            <consortium name="RefSeq"/>
        </authorList>
    </citation>
    <scope>IDENTIFICATION</scope>
</reference>
<dbReference type="Proteomes" id="UP000322000">
    <property type="component" value="Chromosome 18"/>
</dbReference>
<sequence>MLSLDSPNAFGYSRHRTTHPESPRRGGLSPRKKSPVSNVHNVPSSISQLLNSIDYETRSSDILDAIPEREWRLLAALARKREEDDEREKLADQFRKLWQKEKEERELVEAETQDQYQRYINEKRREEKNWQEFRQYQMSLESQLRRRQLIDCIKHKEQRSANLRAYIDDQKTGFMIDKALEEEARAQLAADRRTRLGEAEQFRKHVELIDTQRRADNARKRRTAMLRDASQRVAISNALSSWETTLLRQELSALDAARRAHHAAHAALTDARSVRLMRTRDARRRRARRMAAVTEQMREIIRSGRRS</sequence>
<accession>A0A7E5WI49</accession>
<name>A0A7E5WI49_TRINI</name>
<evidence type="ECO:0000313" key="2">
    <source>
        <dbReference type="Proteomes" id="UP000322000"/>
    </source>
</evidence>